<dbReference type="PANTHER" id="PTHR33109:SF60">
    <property type="entry name" value="EPIDERMAL PATTERNING FACTOR-LIKE PROTEIN 8"/>
    <property type="match status" value="1"/>
</dbReference>
<evidence type="ECO:0000256" key="4">
    <source>
        <dbReference type="ARBA" id="ARBA00022525"/>
    </source>
</evidence>
<evidence type="ECO:0000313" key="8">
    <source>
        <dbReference type="EMBL" id="KAK4754274.1"/>
    </source>
</evidence>
<comment type="function">
    <text evidence="7">Controls stomatal patterning.</text>
</comment>
<evidence type="ECO:0000313" key="9">
    <source>
        <dbReference type="Proteomes" id="UP001345219"/>
    </source>
</evidence>
<feature type="chain" id="PRO_5042671952" description="Epidermal patterning factor-like protein" evidence="7">
    <location>
        <begin position="29"/>
        <end position="132"/>
    </location>
</feature>
<keyword evidence="9" id="KW-1185">Reference proteome</keyword>
<proteinExistence type="inferred from homology"/>
<dbReference type="Pfam" id="PF17181">
    <property type="entry name" value="EPF"/>
    <property type="match status" value="1"/>
</dbReference>
<name>A0AAN7JWN7_9MYRT</name>
<keyword evidence="4 7" id="KW-0964">Secreted</keyword>
<feature type="signal peptide" evidence="7">
    <location>
        <begin position="1"/>
        <end position="28"/>
    </location>
</feature>
<evidence type="ECO:0000256" key="5">
    <source>
        <dbReference type="ARBA" id="ARBA00022729"/>
    </source>
</evidence>
<evidence type="ECO:0000256" key="7">
    <source>
        <dbReference type="RuleBase" id="RU367102"/>
    </source>
</evidence>
<dbReference type="GO" id="GO:0005576">
    <property type="term" value="C:extracellular region"/>
    <property type="evidence" value="ECO:0007669"/>
    <property type="project" value="UniProtKB-SubCell"/>
</dbReference>
<evidence type="ECO:0000256" key="3">
    <source>
        <dbReference type="ARBA" id="ARBA00022473"/>
    </source>
</evidence>
<comment type="similarity">
    <text evidence="2 7">Belongs to the plant cysteine rich small secretory peptide family. Epidermal patterning factor subfamily.</text>
</comment>
<protein>
    <recommendedName>
        <fullName evidence="7">Epidermal patterning factor-like protein</fullName>
    </recommendedName>
</protein>
<evidence type="ECO:0000256" key="1">
    <source>
        <dbReference type="ARBA" id="ARBA00004613"/>
    </source>
</evidence>
<dbReference type="AlphaFoldDB" id="A0AAN7JWN7"/>
<comment type="subcellular location">
    <subcellularLocation>
        <location evidence="1 7">Secreted</location>
    </subcellularLocation>
</comment>
<dbReference type="EMBL" id="JAXIOK010000015">
    <property type="protein sequence ID" value="KAK4754274.1"/>
    <property type="molecule type" value="Genomic_DNA"/>
</dbReference>
<dbReference type="Proteomes" id="UP001345219">
    <property type="component" value="Chromosome 2"/>
</dbReference>
<keyword evidence="5 7" id="KW-0732">Signal</keyword>
<dbReference type="InterPro" id="IPR039455">
    <property type="entry name" value="EPFL"/>
</dbReference>
<sequence length="132" mass="14296">MGGLLNLNLRVALLILSVILSLPSSSDGSLLLSISKDGDLKSLGRRKTMMGSRPPDCINQCSSCRPCLSTLVVSGWRSKSAMREDRGNDADFLVDGPIRGREEENGPGYYLLTWKCKCGNKIYDPYAAKGGP</sequence>
<gene>
    <name evidence="8" type="ORF">SAY87_002378</name>
</gene>
<keyword evidence="3 7" id="KW-0217">Developmental protein</keyword>
<organism evidence="8 9">
    <name type="scientific">Trapa incisa</name>
    <dbReference type="NCBI Taxonomy" id="236973"/>
    <lineage>
        <taxon>Eukaryota</taxon>
        <taxon>Viridiplantae</taxon>
        <taxon>Streptophyta</taxon>
        <taxon>Embryophyta</taxon>
        <taxon>Tracheophyta</taxon>
        <taxon>Spermatophyta</taxon>
        <taxon>Magnoliopsida</taxon>
        <taxon>eudicotyledons</taxon>
        <taxon>Gunneridae</taxon>
        <taxon>Pentapetalae</taxon>
        <taxon>rosids</taxon>
        <taxon>malvids</taxon>
        <taxon>Myrtales</taxon>
        <taxon>Lythraceae</taxon>
        <taxon>Trapa</taxon>
    </lineage>
</organism>
<comment type="caution">
    <text evidence="8">The sequence shown here is derived from an EMBL/GenBank/DDBJ whole genome shotgun (WGS) entry which is preliminary data.</text>
</comment>
<evidence type="ECO:0000256" key="6">
    <source>
        <dbReference type="ARBA" id="ARBA00023157"/>
    </source>
</evidence>
<reference evidence="8 9" key="1">
    <citation type="journal article" date="2023" name="Hortic Res">
        <title>Pangenome of water caltrop reveals structural variations and asymmetric subgenome divergence after allopolyploidization.</title>
        <authorList>
            <person name="Zhang X."/>
            <person name="Chen Y."/>
            <person name="Wang L."/>
            <person name="Yuan Y."/>
            <person name="Fang M."/>
            <person name="Shi L."/>
            <person name="Lu R."/>
            <person name="Comes H.P."/>
            <person name="Ma Y."/>
            <person name="Chen Y."/>
            <person name="Huang G."/>
            <person name="Zhou Y."/>
            <person name="Zheng Z."/>
            <person name="Qiu Y."/>
        </authorList>
    </citation>
    <scope>NUCLEOTIDE SEQUENCE [LARGE SCALE GENOMIC DNA]</scope>
    <source>
        <tissue evidence="8">Roots</tissue>
    </source>
</reference>
<dbReference type="GO" id="GO:0010052">
    <property type="term" value="P:guard cell differentiation"/>
    <property type="evidence" value="ECO:0007669"/>
    <property type="project" value="UniProtKB-UniRule"/>
</dbReference>
<dbReference type="PANTHER" id="PTHR33109">
    <property type="entry name" value="EPIDERMAL PATTERNING FACTOR-LIKE PROTEIN 4"/>
    <property type="match status" value="1"/>
</dbReference>
<evidence type="ECO:0000256" key="2">
    <source>
        <dbReference type="ARBA" id="ARBA00008127"/>
    </source>
</evidence>
<keyword evidence="6" id="KW-1015">Disulfide bond</keyword>
<accession>A0AAN7JWN7</accession>